<gene>
    <name evidence="1" type="ORF">LCGC14_3005750</name>
</gene>
<protein>
    <submittedName>
        <fullName evidence="1">Uncharacterized protein</fullName>
    </submittedName>
</protein>
<accession>A0A0F8WZJ8</accession>
<dbReference type="EMBL" id="LAZR01062063">
    <property type="protein sequence ID" value="KKK62297.1"/>
    <property type="molecule type" value="Genomic_DNA"/>
</dbReference>
<evidence type="ECO:0000313" key="1">
    <source>
        <dbReference type="EMBL" id="KKK62297.1"/>
    </source>
</evidence>
<comment type="caution">
    <text evidence="1">The sequence shown here is derived from an EMBL/GenBank/DDBJ whole genome shotgun (WGS) entry which is preliminary data.</text>
</comment>
<organism evidence="1">
    <name type="scientific">marine sediment metagenome</name>
    <dbReference type="NCBI Taxonomy" id="412755"/>
    <lineage>
        <taxon>unclassified sequences</taxon>
        <taxon>metagenomes</taxon>
        <taxon>ecological metagenomes</taxon>
    </lineage>
</organism>
<reference evidence="1" key="1">
    <citation type="journal article" date="2015" name="Nature">
        <title>Complex archaea that bridge the gap between prokaryotes and eukaryotes.</title>
        <authorList>
            <person name="Spang A."/>
            <person name="Saw J.H."/>
            <person name="Jorgensen S.L."/>
            <person name="Zaremba-Niedzwiedzka K."/>
            <person name="Martijn J."/>
            <person name="Lind A.E."/>
            <person name="van Eijk R."/>
            <person name="Schleper C."/>
            <person name="Guy L."/>
            <person name="Ettema T.J."/>
        </authorList>
    </citation>
    <scope>NUCLEOTIDE SEQUENCE</scope>
</reference>
<name>A0A0F8WZJ8_9ZZZZ</name>
<proteinExistence type="predicted"/>
<sequence>MNKPEPLKDKCIDIDHPKECQEGCTFSEQDILLAIEWLKSKVTHTYGCEKQMGDSGICRCDYNERIELINKAFQDVIKK</sequence>
<dbReference type="AlphaFoldDB" id="A0A0F8WZJ8"/>